<dbReference type="GO" id="GO:0008236">
    <property type="term" value="F:serine-type peptidase activity"/>
    <property type="evidence" value="ECO:0007669"/>
    <property type="project" value="UniProtKB-KW"/>
</dbReference>
<feature type="compositionally biased region" description="Basic and acidic residues" evidence="5">
    <location>
        <begin position="10"/>
        <end position="22"/>
    </location>
</feature>
<name>A0ABD0PJ98_CIRMR</name>
<organism evidence="7 8">
    <name type="scientific">Cirrhinus mrigala</name>
    <name type="common">Mrigala</name>
    <dbReference type="NCBI Taxonomy" id="683832"/>
    <lineage>
        <taxon>Eukaryota</taxon>
        <taxon>Metazoa</taxon>
        <taxon>Chordata</taxon>
        <taxon>Craniata</taxon>
        <taxon>Vertebrata</taxon>
        <taxon>Euteleostomi</taxon>
        <taxon>Actinopterygii</taxon>
        <taxon>Neopterygii</taxon>
        <taxon>Teleostei</taxon>
        <taxon>Ostariophysi</taxon>
        <taxon>Cypriniformes</taxon>
        <taxon>Cyprinidae</taxon>
        <taxon>Labeoninae</taxon>
        <taxon>Labeonini</taxon>
        <taxon>Cirrhinus</taxon>
    </lineage>
</organism>
<dbReference type="Gene3D" id="3.40.50.200">
    <property type="entry name" value="Peptidase S8/S53 domain"/>
    <property type="match status" value="1"/>
</dbReference>
<keyword evidence="2" id="KW-0378">Hydrolase</keyword>
<dbReference type="PANTHER" id="PTHR42884">
    <property type="entry name" value="PROPROTEIN CONVERTASE SUBTILISIN/KEXIN-RELATED"/>
    <property type="match status" value="1"/>
</dbReference>
<feature type="non-terminal residue" evidence="7">
    <location>
        <position position="1"/>
    </location>
</feature>
<dbReference type="EMBL" id="JAMKFB020000015">
    <property type="protein sequence ID" value="KAL0173451.1"/>
    <property type="molecule type" value="Genomic_DNA"/>
</dbReference>
<dbReference type="AlphaFoldDB" id="A0ABD0PJ98"/>
<dbReference type="InterPro" id="IPR022398">
    <property type="entry name" value="Peptidase_S8_His-AS"/>
</dbReference>
<feature type="non-terminal residue" evidence="7">
    <location>
        <position position="50"/>
    </location>
</feature>
<evidence type="ECO:0000256" key="2">
    <source>
        <dbReference type="ARBA" id="ARBA00022801"/>
    </source>
</evidence>
<comment type="caution">
    <text evidence="7">The sequence shown here is derived from an EMBL/GenBank/DDBJ whole genome shotgun (WGS) entry which is preliminary data.</text>
</comment>
<evidence type="ECO:0000256" key="4">
    <source>
        <dbReference type="PROSITE-ProRule" id="PRU01240"/>
    </source>
</evidence>
<dbReference type="SUPFAM" id="SSF52743">
    <property type="entry name" value="Subtilisin-like"/>
    <property type="match status" value="1"/>
</dbReference>
<dbReference type="Proteomes" id="UP001529510">
    <property type="component" value="Unassembled WGS sequence"/>
</dbReference>
<dbReference type="PANTHER" id="PTHR42884:SF28">
    <property type="entry name" value="PROPROTEIN CONVERTASE SUBTILISIN_KEXIN TYPE 7"/>
    <property type="match status" value="1"/>
</dbReference>
<dbReference type="InterPro" id="IPR036852">
    <property type="entry name" value="Peptidase_S8/S53_dom_sf"/>
</dbReference>
<dbReference type="GO" id="GO:0006508">
    <property type="term" value="P:proteolysis"/>
    <property type="evidence" value="ECO:0007669"/>
    <property type="project" value="UniProtKB-KW"/>
</dbReference>
<dbReference type="PROSITE" id="PS00137">
    <property type="entry name" value="SUBTILASE_HIS"/>
    <property type="match status" value="1"/>
</dbReference>
<evidence type="ECO:0000256" key="3">
    <source>
        <dbReference type="ARBA" id="ARBA00022825"/>
    </source>
</evidence>
<keyword evidence="1" id="KW-0645">Protease</keyword>
<keyword evidence="3" id="KW-0720">Serine protease</keyword>
<proteinExistence type="inferred from homology"/>
<accession>A0ABD0PJ98</accession>
<protein>
    <recommendedName>
        <fullName evidence="6">Peptidase S8/S53 domain-containing protein</fullName>
    </recommendedName>
</protein>
<feature type="region of interest" description="Disordered" evidence="5">
    <location>
        <begin position="1"/>
        <end position="24"/>
    </location>
</feature>
<reference evidence="7 8" key="1">
    <citation type="submission" date="2024-05" db="EMBL/GenBank/DDBJ databases">
        <title>Genome sequencing and assembly of Indian major carp, Cirrhinus mrigala (Hamilton, 1822).</title>
        <authorList>
            <person name="Mohindra V."/>
            <person name="Chowdhury L.M."/>
            <person name="Lal K."/>
            <person name="Jena J.K."/>
        </authorList>
    </citation>
    <scope>NUCLEOTIDE SEQUENCE [LARGE SCALE GENOMIC DNA]</scope>
    <source>
        <strain evidence="7">CM1030</strain>
        <tissue evidence="7">Blood</tissue>
    </source>
</reference>
<comment type="caution">
    <text evidence="4">Lacks conserved residue(s) required for the propagation of feature annotation.</text>
</comment>
<evidence type="ECO:0000256" key="1">
    <source>
        <dbReference type="ARBA" id="ARBA00022670"/>
    </source>
</evidence>
<evidence type="ECO:0000259" key="6">
    <source>
        <dbReference type="Pfam" id="PF00082"/>
    </source>
</evidence>
<sequence>YDLNSNDPDPMPHPDGHGDNHHGTRCAGEIAAVSNNSFCAVGVAYGSKVA</sequence>
<dbReference type="Pfam" id="PF00082">
    <property type="entry name" value="Peptidase_S8"/>
    <property type="match status" value="1"/>
</dbReference>
<dbReference type="PROSITE" id="PS51892">
    <property type="entry name" value="SUBTILASE"/>
    <property type="match status" value="1"/>
</dbReference>
<gene>
    <name evidence="7" type="ORF">M9458_029419</name>
</gene>
<evidence type="ECO:0000256" key="5">
    <source>
        <dbReference type="SAM" id="MobiDB-lite"/>
    </source>
</evidence>
<comment type="similarity">
    <text evidence="4">Belongs to the peptidase S8 family.</text>
</comment>
<evidence type="ECO:0000313" key="8">
    <source>
        <dbReference type="Proteomes" id="UP001529510"/>
    </source>
</evidence>
<keyword evidence="8" id="KW-1185">Reference proteome</keyword>
<dbReference type="InterPro" id="IPR000209">
    <property type="entry name" value="Peptidase_S8/S53_dom"/>
</dbReference>
<evidence type="ECO:0000313" key="7">
    <source>
        <dbReference type="EMBL" id="KAL0173451.1"/>
    </source>
</evidence>
<feature type="domain" description="Peptidase S8/S53" evidence="6">
    <location>
        <begin position="2"/>
        <end position="49"/>
    </location>
</feature>